<protein>
    <submittedName>
        <fullName evidence="2">Uncharacterized protein</fullName>
    </submittedName>
</protein>
<sequence>MSTTSRLSPVLRKCSTFSSNSRSTASSTSDSSMLSSSTSSGSSSSRTIGSWSLSDSDTAPRLASLVPRTSFRFLAGTGSGSLFV</sequence>
<comment type="caution">
    <text evidence="2">The sequence shown here is derived from an EMBL/GenBank/DDBJ whole genome shotgun (WGS) entry which is preliminary data.</text>
</comment>
<gene>
    <name evidence="2" type="ORF">OGATHE_006085</name>
</gene>
<feature type="compositionally biased region" description="Low complexity" evidence="1">
    <location>
        <begin position="15"/>
        <end position="54"/>
    </location>
</feature>
<dbReference type="AlphaFoldDB" id="A0A9P8NU22"/>
<dbReference type="Proteomes" id="UP000788993">
    <property type="component" value="Unassembled WGS sequence"/>
</dbReference>
<proteinExistence type="predicted"/>
<dbReference type="EMBL" id="JAEUBD010001540">
    <property type="protein sequence ID" value="KAH3659202.1"/>
    <property type="molecule type" value="Genomic_DNA"/>
</dbReference>
<reference evidence="2" key="1">
    <citation type="journal article" date="2021" name="Open Biol.">
        <title>Shared evolutionary footprints suggest mitochondrial oxidative damage underlies multiple complex I losses in fungi.</title>
        <authorList>
            <person name="Schikora-Tamarit M.A."/>
            <person name="Marcet-Houben M."/>
            <person name="Nosek J."/>
            <person name="Gabaldon T."/>
        </authorList>
    </citation>
    <scope>NUCLEOTIDE SEQUENCE</scope>
    <source>
        <strain evidence="2">NCAIM Y.01608</strain>
    </source>
</reference>
<name>A0A9P8NU22_9ASCO</name>
<evidence type="ECO:0000313" key="2">
    <source>
        <dbReference type="EMBL" id="KAH3659202.1"/>
    </source>
</evidence>
<evidence type="ECO:0000313" key="3">
    <source>
        <dbReference type="Proteomes" id="UP000788993"/>
    </source>
</evidence>
<feature type="region of interest" description="Disordered" evidence="1">
    <location>
        <begin position="15"/>
        <end position="59"/>
    </location>
</feature>
<reference evidence="2" key="2">
    <citation type="submission" date="2021-01" db="EMBL/GenBank/DDBJ databases">
        <authorList>
            <person name="Schikora-Tamarit M.A."/>
        </authorList>
    </citation>
    <scope>NUCLEOTIDE SEQUENCE</scope>
    <source>
        <strain evidence="2">NCAIM Y.01608</strain>
    </source>
</reference>
<accession>A0A9P8NU22</accession>
<evidence type="ECO:0000256" key="1">
    <source>
        <dbReference type="SAM" id="MobiDB-lite"/>
    </source>
</evidence>
<keyword evidence="3" id="KW-1185">Reference proteome</keyword>
<organism evidence="2 3">
    <name type="scientific">Ogataea polymorpha</name>
    <dbReference type="NCBI Taxonomy" id="460523"/>
    <lineage>
        <taxon>Eukaryota</taxon>
        <taxon>Fungi</taxon>
        <taxon>Dikarya</taxon>
        <taxon>Ascomycota</taxon>
        <taxon>Saccharomycotina</taxon>
        <taxon>Pichiomycetes</taxon>
        <taxon>Pichiales</taxon>
        <taxon>Pichiaceae</taxon>
        <taxon>Ogataea</taxon>
    </lineage>
</organism>